<dbReference type="EnsemblMetazoa" id="XM_032600524">
    <property type="protein sequence ID" value="XP_032456415"/>
    <property type="gene ID" value="LOC100679060"/>
</dbReference>
<dbReference type="PROSITE" id="PS50297">
    <property type="entry name" value="ANK_REP_REGION"/>
    <property type="match status" value="1"/>
</dbReference>
<dbReference type="Proteomes" id="UP000002358">
    <property type="component" value="Chromosome 5"/>
</dbReference>
<dbReference type="InterPro" id="IPR002110">
    <property type="entry name" value="Ankyrin_rpt"/>
</dbReference>
<dbReference type="Gene3D" id="1.25.40.20">
    <property type="entry name" value="Ankyrin repeat-containing domain"/>
    <property type="match status" value="1"/>
</dbReference>
<keyword evidence="3" id="KW-1185">Reference proteome</keyword>
<dbReference type="OrthoDB" id="4772757at2759"/>
<dbReference type="GeneID" id="100679060"/>
<dbReference type="InterPro" id="IPR036770">
    <property type="entry name" value="Ankyrin_rpt-contain_sf"/>
</dbReference>
<dbReference type="KEGG" id="nvi:100679060"/>
<reference evidence="2" key="1">
    <citation type="submission" date="2021-01" db="UniProtKB">
        <authorList>
            <consortium name="EnsemblMetazoa"/>
        </authorList>
    </citation>
    <scope>IDENTIFICATION</scope>
</reference>
<evidence type="ECO:0000313" key="3">
    <source>
        <dbReference type="Proteomes" id="UP000002358"/>
    </source>
</evidence>
<dbReference type="RefSeq" id="XP_032456415.1">
    <property type="nucleotide sequence ID" value="XM_032600524.1"/>
</dbReference>
<sequence length="304" mass="35577">MYLSAWNERFIGMLLGYDVNLQARDSRDITALHLAVSKVRVKVIEMLLERGAEVNAVDRLSSEPLLEAASGRQAEEKRSSDEFEHEKIVEAKYPNLWPFYKSCIKKLERTKSTTLIERSTFFDVLTKCQCRIATIICNREIRSYDFRIYGDDIAKNLNRARSHYESMMVQEEELSWIFIYLPHTLMRKMARYLTICENCETKKIMRALEEPSRRQLNEVRYSGPYSSSHDWTVPIDVVKNSLPLPNGFRGMHATTDESLDLRRKSVWVDINQTGMDVAIDEKQIEPLDLSVDEFLRKNKRIKYC</sequence>
<evidence type="ECO:0000313" key="2">
    <source>
        <dbReference type="EnsemblMetazoa" id="XP_016841325"/>
    </source>
</evidence>
<dbReference type="SMART" id="SM00248">
    <property type="entry name" value="ANK"/>
    <property type="match status" value="1"/>
</dbReference>
<organism evidence="2 3">
    <name type="scientific">Nasonia vitripennis</name>
    <name type="common">Parasitic wasp</name>
    <dbReference type="NCBI Taxonomy" id="7425"/>
    <lineage>
        <taxon>Eukaryota</taxon>
        <taxon>Metazoa</taxon>
        <taxon>Ecdysozoa</taxon>
        <taxon>Arthropoda</taxon>
        <taxon>Hexapoda</taxon>
        <taxon>Insecta</taxon>
        <taxon>Pterygota</taxon>
        <taxon>Neoptera</taxon>
        <taxon>Endopterygota</taxon>
        <taxon>Hymenoptera</taxon>
        <taxon>Apocrita</taxon>
        <taxon>Proctotrupomorpha</taxon>
        <taxon>Chalcidoidea</taxon>
        <taxon>Pteromalidae</taxon>
        <taxon>Pteromalinae</taxon>
        <taxon>Nasonia</taxon>
    </lineage>
</organism>
<dbReference type="SUPFAM" id="SSF48403">
    <property type="entry name" value="Ankyrin repeat"/>
    <property type="match status" value="1"/>
</dbReference>
<proteinExistence type="predicted"/>
<dbReference type="AlphaFoldDB" id="A0A7M7IRQ1"/>
<protein>
    <recommendedName>
        <fullName evidence="4">ANK_REP_REGION domain-containing protein</fullName>
    </recommendedName>
</protein>
<evidence type="ECO:0008006" key="4">
    <source>
        <dbReference type="Google" id="ProtNLM"/>
    </source>
</evidence>
<dbReference type="PROSITE" id="PS50088">
    <property type="entry name" value="ANK_REPEAT"/>
    <property type="match status" value="1"/>
</dbReference>
<keyword evidence="1" id="KW-0040">ANK repeat</keyword>
<feature type="repeat" description="ANK" evidence="1">
    <location>
        <begin position="27"/>
        <end position="59"/>
    </location>
</feature>
<dbReference type="Pfam" id="PF00023">
    <property type="entry name" value="Ank"/>
    <property type="match status" value="1"/>
</dbReference>
<evidence type="ECO:0000256" key="1">
    <source>
        <dbReference type="PROSITE-ProRule" id="PRU00023"/>
    </source>
</evidence>
<dbReference type="InParanoid" id="A0A7M7IRQ1"/>
<dbReference type="EnsemblMetazoa" id="XM_016985836">
    <property type="protein sequence ID" value="XP_016841325"/>
    <property type="gene ID" value="LOC100679060"/>
</dbReference>
<accession>A0A7M7IRQ1</accession>
<name>A0A7M7IRQ1_NASVI</name>
<dbReference type="RefSeq" id="XP_016841325.1">
    <property type="nucleotide sequence ID" value="XM_016985836.3"/>
</dbReference>